<name>A0ABU0YU84_9PROT</name>
<dbReference type="Proteomes" id="UP001230156">
    <property type="component" value="Unassembled WGS sequence"/>
</dbReference>
<dbReference type="EMBL" id="JAUYVI010000007">
    <property type="protein sequence ID" value="MDQ7250526.1"/>
    <property type="molecule type" value="Genomic_DNA"/>
</dbReference>
<dbReference type="InterPro" id="IPR036693">
    <property type="entry name" value="TF_LuxR_autoind-bd_dom_sf"/>
</dbReference>
<gene>
    <name evidence="5" type="ORF">Q8A70_22745</name>
</gene>
<feature type="domain" description="HTH luxR-type" evidence="4">
    <location>
        <begin position="171"/>
        <end position="236"/>
    </location>
</feature>
<dbReference type="Pfam" id="PF03472">
    <property type="entry name" value="Autoind_bind"/>
    <property type="match status" value="1"/>
</dbReference>
<evidence type="ECO:0000256" key="2">
    <source>
        <dbReference type="ARBA" id="ARBA00023125"/>
    </source>
</evidence>
<dbReference type="SUPFAM" id="SSF75516">
    <property type="entry name" value="Pheromone-binding domain of LuxR-like quorum-sensing transcription factors"/>
    <property type="match status" value="1"/>
</dbReference>
<dbReference type="InterPro" id="IPR005143">
    <property type="entry name" value="TF_LuxR_autoind-bd_dom"/>
</dbReference>
<comment type="caution">
    <text evidence="5">The sequence shown here is derived from an EMBL/GenBank/DDBJ whole genome shotgun (WGS) entry which is preliminary data.</text>
</comment>
<dbReference type="InterPro" id="IPR016032">
    <property type="entry name" value="Sig_transdc_resp-reg_C-effctor"/>
</dbReference>
<evidence type="ECO:0000256" key="3">
    <source>
        <dbReference type="ARBA" id="ARBA00023163"/>
    </source>
</evidence>
<protein>
    <submittedName>
        <fullName evidence="5">LuxR family transcriptional regulator</fullName>
    </submittedName>
</protein>
<keyword evidence="3" id="KW-0804">Transcription</keyword>
<accession>A0ABU0YU84</accession>
<keyword evidence="1" id="KW-0805">Transcription regulation</keyword>
<evidence type="ECO:0000256" key="1">
    <source>
        <dbReference type="ARBA" id="ARBA00023015"/>
    </source>
</evidence>
<keyword evidence="2" id="KW-0238">DNA-binding</keyword>
<dbReference type="SMART" id="SM00421">
    <property type="entry name" value="HTH_LUXR"/>
    <property type="match status" value="1"/>
</dbReference>
<dbReference type="PRINTS" id="PR00038">
    <property type="entry name" value="HTHLUXR"/>
</dbReference>
<organism evidence="5 6">
    <name type="scientific">Dongia sedimenti</name>
    <dbReference type="NCBI Taxonomy" id="3064282"/>
    <lineage>
        <taxon>Bacteria</taxon>
        <taxon>Pseudomonadati</taxon>
        <taxon>Pseudomonadota</taxon>
        <taxon>Alphaproteobacteria</taxon>
        <taxon>Rhodospirillales</taxon>
        <taxon>Dongiaceae</taxon>
        <taxon>Dongia</taxon>
    </lineage>
</organism>
<evidence type="ECO:0000313" key="5">
    <source>
        <dbReference type="EMBL" id="MDQ7250526.1"/>
    </source>
</evidence>
<dbReference type="Pfam" id="PF00196">
    <property type="entry name" value="GerE"/>
    <property type="match status" value="1"/>
</dbReference>
<evidence type="ECO:0000313" key="6">
    <source>
        <dbReference type="Proteomes" id="UP001230156"/>
    </source>
</evidence>
<dbReference type="Gene3D" id="1.10.10.10">
    <property type="entry name" value="Winged helix-like DNA-binding domain superfamily/Winged helix DNA-binding domain"/>
    <property type="match status" value="1"/>
</dbReference>
<dbReference type="PROSITE" id="PS00622">
    <property type="entry name" value="HTH_LUXR_1"/>
    <property type="match status" value="1"/>
</dbReference>
<dbReference type="InterPro" id="IPR000792">
    <property type="entry name" value="Tscrpt_reg_LuxR_C"/>
</dbReference>
<sequence length="239" mass="26383">MHEVFRRFVDRLTTRPDAAALGETLAETLTFLDIQAYAYLLIPDGATTARLISNYPPAWTDHYLAMGYEAIDPVIAEARNRAHSFVWGPGAAIGPPSEFRTEFFEEAARFGIRRGFTIPIHDGRSQVAALTLAADMRQLSFKRAIERAEAALELIATLFHRAARRTLAPELVVDGTPLAPREYECLALSAQGKTAWEIGVILGISQRTVVDYLERAKRKLGVFSIAEAVARLVASASRL</sequence>
<dbReference type="CDD" id="cd06170">
    <property type="entry name" value="LuxR_C_like"/>
    <property type="match status" value="1"/>
</dbReference>
<reference evidence="6" key="1">
    <citation type="submission" date="2023-08" db="EMBL/GenBank/DDBJ databases">
        <title>Rhodospirillaceae gen. nov., a novel taxon isolated from the Yangtze River Yuezi River estuary sludge.</title>
        <authorList>
            <person name="Ruan L."/>
        </authorList>
    </citation>
    <scope>NUCLEOTIDE SEQUENCE [LARGE SCALE GENOMIC DNA]</scope>
    <source>
        <strain evidence="6">R-7</strain>
    </source>
</reference>
<keyword evidence="6" id="KW-1185">Reference proteome</keyword>
<dbReference type="SUPFAM" id="SSF46894">
    <property type="entry name" value="C-terminal effector domain of the bipartite response regulators"/>
    <property type="match status" value="1"/>
</dbReference>
<dbReference type="PROSITE" id="PS50043">
    <property type="entry name" value="HTH_LUXR_2"/>
    <property type="match status" value="1"/>
</dbReference>
<dbReference type="PANTHER" id="PTHR44688">
    <property type="entry name" value="DNA-BINDING TRANSCRIPTIONAL ACTIVATOR DEVR_DOSR"/>
    <property type="match status" value="1"/>
</dbReference>
<proteinExistence type="predicted"/>
<dbReference type="RefSeq" id="WP_379959913.1">
    <property type="nucleotide sequence ID" value="NZ_JAUYVI010000007.1"/>
</dbReference>
<dbReference type="InterPro" id="IPR036388">
    <property type="entry name" value="WH-like_DNA-bd_sf"/>
</dbReference>
<dbReference type="PANTHER" id="PTHR44688:SF16">
    <property type="entry name" value="DNA-BINDING TRANSCRIPTIONAL ACTIVATOR DEVR_DOSR"/>
    <property type="match status" value="1"/>
</dbReference>
<evidence type="ECO:0000259" key="4">
    <source>
        <dbReference type="PROSITE" id="PS50043"/>
    </source>
</evidence>
<dbReference type="Gene3D" id="3.30.450.80">
    <property type="entry name" value="Transcription factor LuxR-like, autoinducer-binding domain"/>
    <property type="match status" value="1"/>
</dbReference>